<feature type="domain" description="Gamma tubulin complex component protein N-terminal" evidence="8">
    <location>
        <begin position="2"/>
        <end position="284"/>
    </location>
</feature>
<reference evidence="9 10" key="1">
    <citation type="submission" date="2017-06" db="EMBL/GenBank/DDBJ databases">
        <title>Ant-infecting Ophiocordyceps genomes reveal a high diversity of potential behavioral manipulation genes and a possible major role for enterotoxins.</title>
        <authorList>
            <person name="De Bekker C."/>
            <person name="Evans H.C."/>
            <person name="Brachmann A."/>
            <person name="Hughes D.P."/>
        </authorList>
    </citation>
    <scope>NUCLEOTIDE SEQUENCE [LARGE SCALE GENOMIC DNA]</scope>
    <source>
        <strain evidence="9 10">Map16</strain>
    </source>
</reference>
<comment type="similarity">
    <text evidence="2 6">Belongs to the TUBGCP family.</text>
</comment>
<evidence type="ECO:0000256" key="6">
    <source>
        <dbReference type="RuleBase" id="RU363050"/>
    </source>
</evidence>
<gene>
    <name evidence="9" type="ORF">CDD80_895</name>
</gene>
<dbReference type="Gene3D" id="1.20.120.1900">
    <property type="entry name" value="Gamma-tubulin complex, C-terminal domain"/>
    <property type="match status" value="1"/>
</dbReference>
<evidence type="ECO:0000259" key="8">
    <source>
        <dbReference type="Pfam" id="PF17681"/>
    </source>
</evidence>
<dbReference type="GO" id="GO:0043015">
    <property type="term" value="F:gamma-tubulin binding"/>
    <property type="evidence" value="ECO:0007669"/>
    <property type="project" value="InterPro"/>
</dbReference>
<dbReference type="GO" id="GO:0051321">
    <property type="term" value="P:meiotic cell cycle"/>
    <property type="evidence" value="ECO:0007669"/>
    <property type="project" value="TreeGrafter"/>
</dbReference>
<dbReference type="EMBL" id="NJES01001312">
    <property type="protein sequence ID" value="PHH66977.1"/>
    <property type="molecule type" value="Genomic_DNA"/>
</dbReference>
<evidence type="ECO:0000256" key="2">
    <source>
        <dbReference type="ARBA" id="ARBA00010337"/>
    </source>
</evidence>
<dbReference type="GO" id="GO:0031122">
    <property type="term" value="P:cytoplasmic microtubule organization"/>
    <property type="evidence" value="ECO:0007669"/>
    <property type="project" value="TreeGrafter"/>
</dbReference>
<dbReference type="Pfam" id="PF17681">
    <property type="entry name" value="GCP_N_terminal"/>
    <property type="match status" value="1"/>
</dbReference>
<dbReference type="OrthoDB" id="78652at2759"/>
<keyword evidence="5 6" id="KW-0206">Cytoskeleton</keyword>
<evidence type="ECO:0000256" key="5">
    <source>
        <dbReference type="ARBA" id="ARBA00023212"/>
    </source>
</evidence>
<comment type="subcellular location">
    <subcellularLocation>
        <location evidence="1 6">Cytoplasm</location>
        <location evidence="1 6">Cytoskeleton</location>
        <location evidence="1 6">Microtubule organizing center</location>
    </subcellularLocation>
</comment>
<proteinExistence type="inferred from homology"/>
<dbReference type="GO" id="GO:0000278">
    <property type="term" value="P:mitotic cell cycle"/>
    <property type="evidence" value="ECO:0007669"/>
    <property type="project" value="TreeGrafter"/>
</dbReference>
<comment type="caution">
    <text evidence="9">The sequence shown here is derived from an EMBL/GenBank/DDBJ whole genome shotgun (WGS) entry which is preliminary data.</text>
</comment>
<keyword evidence="10" id="KW-1185">Reference proteome</keyword>
<dbReference type="GO" id="GO:0044732">
    <property type="term" value="C:mitotic spindle pole body"/>
    <property type="evidence" value="ECO:0007669"/>
    <property type="project" value="TreeGrafter"/>
</dbReference>
<evidence type="ECO:0000256" key="3">
    <source>
        <dbReference type="ARBA" id="ARBA00022490"/>
    </source>
</evidence>
<dbReference type="InterPro" id="IPR041470">
    <property type="entry name" value="GCP_N"/>
</dbReference>
<evidence type="ECO:0000256" key="1">
    <source>
        <dbReference type="ARBA" id="ARBA00004267"/>
    </source>
</evidence>
<dbReference type="InterPro" id="IPR040457">
    <property type="entry name" value="GCP_C"/>
</dbReference>
<dbReference type="AlphaFoldDB" id="A0A2C5YE37"/>
<dbReference type="Pfam" id="PF04130">
    <property type="entry name" value="GCP_C_terminal"/>
    <property type="match status" value="1"/>
</dbReference>
<evidence type="ECO:0000313" key="10">
    <source>
        <dbReference type="Proteomes" id="UP000226431"/>
    </source>
</evidence>
<dbReference type="PANTHER" id="PTHR19302">
    <property type="entry name" value="GAMMA TUBULIN COMPLEX PROTEIN"/>
    <property type="match status" value="1"/>
</dbReference>
<dbReference type="PANTHER" id="PTHR19302:SF27">
    <property type="entry name" value="GAMMA-TUBULIN COMPLEX COMPONENT 4"/>
    <property type="match status" value="1"/>
</dbReference>
<keyword evidence="3 6" id="KW-0963">Cytoplasm</keyword>
<dbReference type="GO" id="GO:0000930">
    <property type="term" value="C:gamma-tubulin complex"/>
    <property type="evidence" value="ECO:0007669"/>
    <property type="project" value="TreeGrafter"/>
</dbReference>
<keyword evidence="4 6" id="KW-0493">Microtubule</keyword>
<dbReference type="STRING" id="2004952.A0A2C5YE37"/>
<evidence type="ECO:0000259" key="7">
    <source>
        <dbReference type="Pfam" id="PF04130"/>
    </source>
</evidence>
<name>A0A2C5YE37_9HYPO</name>
<evidence type="ECO:0000313" key="9">
    <source>
        <dbReference type="EMBL" id="PHH66977.1"/>
    </source>
</evidence>
<accession>A0A2C5YE37</accession>
<feature type="domain" description="Gamma tubulin complex component C-terminal" evidence="7">
    <location>
        <begin position="297"/>
        <end position="671"/>
    </location>
</feature>
<dbReference type="Proteomes" id="UP000226431">
    <property type="component" value="Unassembled WGS sequence"/>
</dbReference>
<sequence>MLHEMLLALSGHPSPLLRNPGPEADALAGITPPERHLLASVAHLSHVHSTLVTLTERIYSSHPSAICRAAAAAIQSYHLTAFQQKVLHVEQAILSHDPDFVGAYSIVPLTAVVGEFQQWTKRMECLLETAQFILAKRDASAASLGVDLIDRLRTQVQSGYRDVSETARSLLSASETAWLKQVSAWILYGRLPSFGAADFFVQASGEEFVFLSDCVPSFVTPATASSMLYIGTTLRRIREMGESWAGLDHVSSKKLQQLTRLKSPFSSVEFSRAVGSIRLSLSQESLSKLLPLAKVVEMLHLLRDFFLLGRGEFALALVQEADGEIRDRWRRWTDDGVEKVAVSEGQIVAVLDRTWAVLAAMQGQHGDEDEQLDLARDLLRLTSKTPAALGSGPGLSADAAEAIEALPFADLLLSVPTTLRLDLPSPLDMVISQSDMHIYGQINAYLLSLRRAHIRLTDLWKMTSLRRHHPAPTGAEDQALSLRRRWSARTAALRGSWTTASAAVFFLAETEAYLQADVVGGMWESLTSWLEGRRDDGGDGQNSDDDADLFLLEETCTSNGDQTPIHDPQTLARAHSVYLGALARRLLLTEPTFTQPLYALLKHMDRLASLMRRLHAVFIAADLEADAGVVDASLDLAQEEAHLTAQLGTTETQVRKGIEHVVNQLRSLESSVEEEEGVEGDDVDDVLPGRKLDGWDLV</sequence>
<dbReference type="InterPro" id="IPR042241">
    <property type="entry name" value="GCP_C_sf"/>
</dbReference>
<evidence type="ECO:0000256" key="4">
    <source>
        <dbReference type="ARBA" id="ARBA00022701"/>
    </source>
</evidence>
<dbReference type="GO" id="GO:0051225">
    <property type="term" value="P:spindle assembly"/>
    <property type="evidence" value="ECO:0007669"/>
    <property type="project" value="TreeGrafter"/>
</dbReference>
<dbReference type="InterPro" id="IPR007259">
    <property type="entry name" value="GCP"/>
</dbReference>
<organism evidence="9 10">
    <name type="scientific">Ophiocordyceps camponoti-rufipedis</name>
    <dbReference type="NCBI Taxonomy" id="2004952"/>
    <lineage>
        <taxon>Eukaryota</taxon>
        <taxon>Fungi</taxon>
        <taxon>Dikarya</taxon>
        <taxon>Ascomycota</taxon>
        <taxon>Pezizomycotina</taxon>
        <taxon>Sordariomycetes</taxon>
        <taxon>Hypocreomycetidae</taxon>
        <taxon>Hypocreales</taxon>
        <taxon>Ophiocordycipitaceae</taxon>
        <taxon>Ophiocordyceps</taxon>
    </lineage>
</organism>
<dbReference type="GO" id="GO:0005874">
    <property type="term" value="C:microtubule"/>
    <property type="evidence" value="ECO:0007669"/>
    <property type="project" value="UniProtKB-KW"/>
</dbReference>
<dbReference type="GO" id="GO:0000922">
    <property type="term" value="C:spindle pole"/>
    <property type="evidence" value="ECO:0007669"/>
    <property type="project" value="InterPro"/>
</dbReference>
<protein>
    <recommendedName>
        <fullName evidence="6">Spindle pole body component</fullName>
    </recommendedName>
</protein>
<dbReference type="GO" id="GO:0051011">
    <property type="term" value="F:microtubule minus-end binding"/>
    <property type="evidence" value="ECO:0007669"/>
    <property type="project" value="TreeGrafter"/>
</dbReference>
<dbReference type="GO" id="GO:0007020">
    <property type="term" value="P:microtubule nucleation"/>
    <property type="evidence" value="ECO:0007669"/>
    <property type="project" value="InterPro"/>
</dbReference>